<dbReference type="Pfam" id="PF00905">
    <property type="entry name" value="Transpeptidase"/>
    <property type="match status" value="1"/>
</dbReference>
<dbReference type="RefSeq" id="WP_131957813.1">
    <property type="nucleotide sequence ID" value="NZ_SMFL01000003.1"/>
</dbReference>
<evidence type="ECO:0000259" key="20">
    <source>
        <dbReference type="Pfam" id="PF00912"/>
    </source>
</evidence>
<comment type="catalytic activity">
    <reaction evidence="17">
        <text>[GlcNAc-(1-&gt;4)-Mur2Ac(oyl-L-Ala-gamma-D-Glu-L-Lys-D-Ala-D-Ala)](n)-di-trans,octa-cis-undecaprenyl diphosphate + beta-D-GlcNAc-(1-&gt;4)-Mur2Ac(oyl-L-Ala-gamma-D-Glu-L-Lys-D-Ala-D-Ala)-di-trans,octa-cis-undecaprenyl diphosphate = [GlcNAc-(1-&gt;4)-Mur2Ac(oyl-L-Ala-gamma-D-Glu-L-Lys-D-Ala-D-Ala)](n+1)-di-trans,octa-cis-undecaprenyl diphosphate + di-trans,octa-cis-undecaprenyl diphosphate + H(+)</text>
        <dbReference type="Rhea" id="RHEA:23708"/>
        <dbReference type="Rhea" id="RHEA-COMP:9602"/>
        <dbReference type="Rhea" id="RHEA-COMP:9603"/>
        <dbReference type="ChEBI" id="CHEBI:15378"/>
        <dbReference type="ChEBI" id="CHEBI:58405"/>
        <dbReference type="ChEBI" id="CHEBI:60033"/>
        <dbReference type="ChEBI" id="CHEBI:78435"/>
        <dbReference type="EC" id="2.4.99.28"/>
    </reaction>
</comment>
<evidence type="ECO:0000256" key="15">
    <source>
        <dbReference type="ARBA" id="ARBA00023316"/>
    </source>
</evidence>
<protein>
    <submittedName>
        <fullName evidence="21">Penicillin-binding protein</fullName>
    </submittedName>
</protein>
<evidence type="ECO:0000256" key="1">
    <source>
        <dbReference type="ARBA" id="ARBA00004236"/>
    </source>
</evidence>
<comment type="pathway">
    <text evidence="2">Cell wall biogenesis; peptidoglycan biosynthesis.</text>
</comment>
<comment type="subcellular location">
    <subcellularLocation>
        <location evidence="1">Cell membrane</location>
    </subcellularLocation>
</comment>
<feature type="domain" description="Glycosyl transferase family 51" evidence="20">
    <location>
        <begin position="70"/>
        <end position="254"/>
    </location>
</feature>
<keyword evidence="8" id="KW-0328">Glycosyltransferase</keyword>
<evidence type="ECO:0000256" key="18">
    <source>
        <dbReference type="SAM" id="Phobius"/>
    </source>
</evidence>
<dbReference type="OrthoDB" id="9766909at2"/>
<sequence>MIELQPGKYRRSIIRLWRSVAIGLGLIILYIVAVSFNFFWLFGGMPDLKTLENPKSELASELISEDGKSLGKYFFENRTPIEIGQISPNLLEALLATEDARFVQHSGIDPRSLLRVVKGVVSGNSSSGGGSTLTQQVAKNLFQTRSEKYRGVLGYIPLVKTVISKTKEWILAVILERKYTKQEILQMYLNTVSFGNNTYGIKTAAKTYFNKDAWDLNVPESAVLVGMLQNPTLYNPLRFPTNTTNRRNTVMSQMVKYDYLPEEKFLVYKEQPLNLDFTVDSHNTGLAPYFRESMKNYLKSWVKLYNEENDENLDLYTSGLRIYTTIDSRMQRYQEQALHEHMKQQQKLFDDHWKGRNPWIDKNGKEIPGFIDRAVRMSSHFISLKRDLGEAEAWKVMRKPYKMKVFSWDGGEKEVTMSPIDSIRYYKRFLRAGMMSMDPRNGHVKAWVGGVDFKYLKYDHVKQGKRQPGSTFKPFVYVAGLDKSFLTPCDHVTDAPVYFGPADGVPGGWSPKNSDSKYSYRSLSLRQALGKSINTVSAYIMKMVTPKTVVEYAHKLGITSELDPKPALCLGISDVSVYEMVGAYCSFANGGHRTDPMTILRIEDRHGKVLQQFYQKQNQELSENMAYNMLYLMRGAVEDPGGTAGRLRQYGVTEGNEIAAKTGTTSNYSDGWFMGMTQHLVSGIWVGGEDRSIHFRTIALGQGGRMAMPAWGLFMQKVYNDQSLVEYRKGPFNKPDNYVRDCGGFATDSTDTYIPPSRSDDEGVLF</sequence>
<evidence type="ECO:0000256" key="9">
    <source>
        <dbReference type="ARBA" id="ARBA00022679"/>
    </source>
</evidence>
<keyword evidence="7" id="KW-0645">Protease</keyword>
<dbReference type="EMBL" id="SMFL01000003">
    <property type="protein sequence ID" value="TDE16279.1"/>
    <property type="molecule type" value="Genomic_DNA"/>
</dbReference>
<dbReference type="InterPro" id="IPR050396">
    <property type="entry name" value="Glycosyltr_51/Transpeptidase"/>
</dbReference>
<evidence type="ECO:0000313" key="22">
    <source>
        <dbReference type="Proteomes" id="UP000294850"/>
    </source>
</evidence>
<evidence type="ECO:0000256" key="2">
    <source>
        <dbReference type="ARBA" id="ARBA00004752"/>
    </source>
</evidence>
<dbReference type="GO" id="GO:0071555">
    <property type="term" value="P:cell wall organization"/>
    <property type="evidence" value="ECO:0007669"/>
    <property type="project" value="UniProtKB-KW"/>
</dbReference>
<evidence type="ECO:0000256" key="14">
    <source>
        <dbReference type="ARBA" id="ARBA00023268"/>
    </source>
</evidence>
<keyword evidence="10" id="KW-0378">Hydrolase</keyword>
<evidence type="ECO:0000256" key="5">
    <source>
        <dbReference type="ARBA" id="ARBA00022475"/>
    </source>
</evidence>
<dbReference type="InterPro" id="IPR036950">
    <property type="entry name" value="PBP_transglycosylase"/>
</dbReference>
<evidence type="ECO:0000256" key="8">
    <source>
        <dbReference type="ARBA" id="ARBA00022676"/>
    </source>
</evidence>
<evidence type="ECO:0000256" key="12">
    <source>
        <dbReference type="ARBA" id="ARBA00022984"/>
    </source>
</evidence>
<dbReference type="GO" id="GO:0006508">
    <property type="term" value="P:proteolysis"/>
    <property type="evidence" value="ECO:0007669"/>
    <property type="project" value="UniProtKB-KW"/>
</dbReference>
<proteinExistence type="inferred from homology"/>
<dbReference type="Pfam" id="PF00912">
    <property type="entry name" value="Transgly"/>
    <property type="match status" value="1"/>
</dbReference>
<keyword evidence="6" id="KW-0121">Carboxypeptidase</keyword>
<feature type="transmembrane region" description="Helical" evidence="18">
    <location>
        <begin position="20"/>
        <end position="42"/>
    </location>
</feature>
<evidence type="ECO:0000256" key="3">
    <source>
        <dbReference type="ARBA" id="ARBA00007090"/>
    </source>
</evidence>
<keyword evidence="9" id="KW-0808">Transferase</keyword>
<evidence type="ECO:0000256" key="13">
    <source>
        <dbReference type="ARBA" id="ARBA00023136"/>
    </source>
</evidence>
<dbReference type="AlphaFoldDB" id="A0A4R5DPU7"/>
<dbReference type="InterPro" id="IPR001264">
    <property type="entry name" value="Glyco_trans_51"/>
</dbReference>
<feature type="domain" description="Penicillin-binding protein transpeptidase" evidence="19">
    <location>
        <begin position="435"/>
        <end position="677"/>
    </location>
</feature>
<keyword evidence="5" id="KW-1003">Cell membrane</keyword>
<dbReference type="GO" id="GO:0009252">
    <property type="term" value="P:peptidoglycan biosynthetic process"/>
    <property type="evidence" value="ECO:0007669"/>
    <property type="project" value="UniProtKB-KW"/>
</dbReference>
<dbReference type="GO" id="GO:0008360">
    <property type="term" value="P:regulation of cell shape"/>
    <property type="evidence" value="ECO:0007669"/>
    <property type="project" value="UniProtKB-KW"/>
</dbReference>
<dbReference type="GO" id="GO:0009002">
    <property type="term" value="F:serine-type D-Ala-D-Ala carboxypeptidase activity"/>
    <property type="evidence" value="ECO:0007669"/>
    <property type="project" value="UniProtKB-EC"/>
</dbReference>
<evidence type="ECO:0000256" key="17">
    <source>
        <dbReference type="ARBA" id="ARBA00049902"/>
    </source>
</evidence>
<evidence type="ECO:0000259" key="19">
    <source>
        <dbReference type="Pfam" id="PF00905"/>
    </source>
</evidence>
<keyword evidence="18" id="KW-1133">Transmembrane helix</keyword>
<dbReference type="Gene3D" id="3.40.710.10">
    <property type="entry name" value="DD-peptidase/beta-lactamase superfamily"/>
    <property type="match status" value="2"/>
</dbReference>
<keyword evidence="22" id="KW-1185">Reference proteome</keyword>
<evidence type="ECO:0000256" key="7">
    <source>
        <dbReference type="ARBA" id="ARBA00022670"/>
    </source>
</evidence>
<evidence type="ECO:0000256" key="4">
    <source>
        <dbReference type="ARBA" id="ARBA00007739"/>
    </source>
</evidence>
<keyword evidence="18" id="KW-0812">Transmembrane</keyword>
<dbReference type="SUPFAM" id="SSF53955">
    <property type="entry name" value="Lysozyme-like"/>
    <property type="match status" value="1"/>
</dbReference>
<comment type="catalytic activity">
    <reaction evidence="16">
        <text>Preferential cleavage: (Ac)2-L-Lys-D-Ala-|-D-Ala. Also transpeptidation of peptidyl-alanyl moieties that are N-acyl substituents of D-alanine.</text>
        <dbReference type="EC" id="3.4.16.4"/>
    </reaction>
</comment>
<evidence type="ECO:0000256" key="16">
    <source>
        <dbReference type="ARBA" id="ARBA00034000"/>
    </source>
</evidence>
<dbReference type="Gene3D" id="1.10.3810.10">
    <property type="entry name" value="Biosynthetic peptidoglycan transglycosylase-like"/>
    <property type="match status" value="1"/>
</dbReference>
<dbReference type="GO" id="GO:0008658">
    <property type="term" value="F:penicillin binding"/>
    <property type="evidence" value="ECO:0007669"/>
    <property type="project" value="InterPro"/>
</dbReference>
<dbReference type="GO" id="GO:0005886">
    <property type="term" value="C:plasma membrane"/>
    <property type="evidence" value="ECO:0007669"/>
    <property type="project" value="UniProtKB-SubCell"/>
</dbReference>
<keyword evidence="11" id="KW-0133">Cell shape</keyword>
<keyword evidence="12" id="KW-0573">Peptidoglycan synthesis</keyword>
<comment type="similarity">
    <text evidence="3">In the C-terminal section; belongs to the transpeptidase family.</text>
</comment>
<reference evidence="21 22" key="1">
    <citation type="submission" date="2019-03" db="EMBL/GenBank/DDBJ databases">
        <title>Dyadobacter AR-3-6 sp. nov., isolated from arctic soil.</title>
        <authorList>
            <person name="Chaudhary D.K."/>
        </authorList>
    </citation>
    <scope>NUCLEOTIDE SEQUENCE [LARGE SCALE GENOMIC DNA]</scope>
    <source>
        <strain evidence="21 22">AR-3-6</strain>
    </source>
</reference>
<evidence type="ECO:0000256" key="6">
    <source>
        <dbReference type="ARBA" id="ARBA00022645"/>
    </source>
</evidence>
<dbReference type="GO" id="GO:0030288">
    <property type="term" value="C:outer membrane-bounded periplasmic space"/>
    <property type="evidence" value="ECO:0007669"/>
    <property type="project" value="TreeGrafter"/>
</dbReference>
<dbReference type="InterPro" id="IPR023346">
    <property type="entry name" value="Lysozyme-like_dom_sf"/>
</dbReference>
<dbReference type="InterPro" id="IPR001460">
    <property type="entry name" value="PCN-bd_Tpept"/>
</dbReference>
<comment type="similarity">
    <text evidence="4">In the N-terminal section; belongs to the glycosyltransferase 51 family.</text>
</comment>
<accession>A0A4R5DPU7</accession>
<dbReference type="SUPFAM" id="SSF56601">
    <property type="entry name" value="beta-lactamase/transpeptidase-like"/>
    <property type="match status" value="1"/>
</dbReference>
<organism evidence="21 22">
    <name type="scientific">Dyadobacter psychrotolerans</name>
    <dbReference type="NCBI Taxonomy" id="2541721"/>
    <lineage>
        <taxon>Bacteria</taxon>
        <taxon>Pseudomonadati</taxon>
        <taxon>Bacteroidota</taxon>
        <taxon>Cytophagia</taxon>
        <taxon>Cytophagales</taxon>
        <taxon>Spirosomataceae</taxon>
        <taxon>Dyadobacter</taxon>
    </lineage>
</organism>
<dbReference type="PANTHER" id="PTHR32282:SF11">
    <property type="entry name" value="PENICILLIN-BINDING PROTEIN 1B"/>
    <property type="match status" value="1"/>
</dbReference>
<dbReference type="Proteomes" id="UP000294850">
    <property type="component" value="Unassembled WGS sequence"/>
</dbReference>
<name>A0A4R5DPU7_9BACT</name>
<gene>
    <name evidence="21" type="ORF">E0F88_08500</name>
</gene>
<dbReference type="InterPro" id="IPR012338">
    <property type="entry name" value="Beta-lactam/transpept-like"/>
</dbReference>
<evidence type="ECO:0000256" key="10">
    <source>
        <dbReference type="ARBA" id="ARBA00022801"/>
    </source>
</evidence>
<keyword evidence="15" id="KW-0961">Cell wall biogenesis/degradation</keyword>
<comment type="caution">
    <text evidence="21">The sequence shown here is derived from an EMBL/GenBank/DDBJ whole genome shotgun (WGS) entry which is preliminary data.</text>
</comment>
<dbReference type="PANTHER" id="PTHR32282">
    <property type="entry name" value="BINDING PROTEIN TRANSPEPTIDASE, PUTATIVE-RELATED"/>
    <property type="match status" value="1"/>
</dbReference>
<dbReference type="GO" id="GO:0008955">
    <property type="term" value="F:peptidoglycan glycosyltransferase activity"/>
    <property type="evidence" value="ECO:0007669"/>
    <property type="project" value="UniProtKB-EC"/>
</dbReference>
<keyword evidence="13 18" id="KW-0472">Membrane</keyword>
<keyword evidence="14" id="KW-0511">Multifunctional enzyme</keyword>
<evidence type="ECO:0000313" key="21">
    <source>
        <dbReference type="EMBL" id="TDE16279.1"/>
    </source>
</evidence>
<evidence type="ECO:0000256" key="11">
    <source>
        <dbReference type="ARBA" id="ARBA00022960"/>
    </source>
</evidence>